<evidence type="ECO:0000313" key="3">
    <source>
        <dbReference type="Proteomes" id="UP001205603"/>
    </source>
</evidence>
<proteinExistence type="predicted"/>
<reference evidence="2 3" key="1">
    <citation type="submission" date="2022-07" db="EMBL/GenBank/DDBJ databases">
        <title>Fecal culturing of patients with breast cancer.</title>
        <authorList>
            <person name="Teng N.M.Y."/>
            <person name="Kiu R."/>
            <person name="Evans R."/>
            <person name="Baker D.J."/>
            <person name="Zenner C."/>
            <person name="Robinson S.D."/>
            <person name="Hall L.J."/>
        </authorList>
    </citation>
    <scope>NUCLEOTIDE SEQUENCE [LARGE SCALE GENOMIC DNA]</scope>
    <source>
        <strain evidence="2 3">LH1063</strain>
    </source>
</reference>
<dbReference type="RefSeq" id="WP_255027848.1">
    <property type="nucleotide sequence ID" value="NZ_JANDHW010000010.1"/>
</dbReference>
<sequence length="333" mass="37048">MNIHKYACGILLVALLSSCNKISEDVSFGVTLSPDNTYLAGDEVTFLFDGNPDYITFWSGDLGHEYKYRDRTEYAPEDIESCKIRFTVDSKYGAKYPKTLTLMATSGFPGLAGNNKDADHNLLTTFNGWETVVSQEEFPAKAGNGSTNVVTETYEKDIDVSKYASDATFAFRYQTGPLVPNESQRTWKIFGFSLETVYKNGVVYSLTAADMGFSAFDMLPQDLSPQSGNAYFNGKGMKGTWNLTDTKNIEIQGCAKTPAWENDDWLISSNLQLNGCEPDKSEVIKNINVRLDSYSHIYTVPGTYTVTFIAGNSNIYGESKVMREITFEVKSKN</sequence>
<name>A0ABT1MIS4_9BACT</name>
<dbReference type="InterPro" id="IPR032185">
    <property type="entry name" value="DUF5017"/>
</dbReference>
<dbReference type="PROSITE" id="PS51257">
    <property type="entry name" value="PROKAR_LIPOPROTEIN"/>
    <property type="match status" value="1"/>
</dbReference>
<gene>
    <name evidence="2" type="ORF">NMU02_10540</name>
</gene>
<feature type="domain" description="DUF5017" evidence="1">
    <location>
        <begin position="19"/>
        <end position="206"/>
    </location>
</feature>
<dbReference type="EMBL" id="JANDHW010000010">
    <property type="protein sequence ID" value="MCP9612529.1"/>
    <property type="molecule type" value="Genomic_DNA"/>
</dbReference>
<organism evidence="2 3">
    <name type="scientific">Coprobacter tertius</name>
    <dbReference type="NCBI Taxonomy" id="2944915"/>
    <lineage>
        <taxon>Bacteria</taxon>
        <taxon>Pseudomonadati</taxon>
        <taxon>Bacteroidota</taxon>
        <taxon>Bacteroidia</taxon>
        <taxon>Bacteroidales</taxon>
        <taxon>Barnesiellaceae</taxon>
        <taxon>Coprobacter</taxon>
    </lineage>
</organism>
<accession>A0ABT1MIS4</accession>
<dbReference type="Proteomes" id="UP001205603">
    <property type="component" value="Unassembled WGS sequence"/>
</dbReference>
<dbReference type="Pfam" id="PF16409">
    <property type="entry name" value="DUF5017"/>
    <property type="match status" value="1"/>
</dbReference>
<evidence type="ECO:0000313" key="2">
    <source>
        <dbReference type="EMBL" id="MCP9612529.1"/>
    </source>
</evidence>
<comment type="caution">
    <text evidence="2">The sequence shown here is derived from an EMBL/GenBank/DDBJ whole genome shotgun (WGS) entry which is preliminary data.</text>
</comment>
<keyword evidence="3" id="KW-1185">Reference proteome</keyword>
<evidence type="ECO:0000259" key="1">
    <source>
        <dbReference type="Pfam" id="PF16409"/>
    </source>
</evidence>
<protein>
    <submittedName>
        <fullName evidence="2">DUF5017 domain-containing protein</fullName>
    </submittedName>
</protein>